<dbReference type="AlphaFoldDB" id="A0A7H9C2R0"/>
<name>A0A7H9C2R0_PARPN</name>
<keyword evidence="2" id="KW-0614">Plasmid</keyword>
<reference evidence="2 3" key="1">
    <citation type="submission" date="2020-07" db="EMBL/GenBank/DDBJ databases">
        <title>The complete genome of Paracoccus pantotrophus ACCC 10489.</title>
        <authorList>
            <person name="Si Y."/>
        </authorList>
    </citation>
    <scope>NUCLEOTIDE SEQUENCE [LARGE SCALE GENOMIC DNA]</scope>
    <source>
        <strain evidence="2 3">ACCC10489</strain>
        <plasmid evidence="2 3">unnamed2</plasmid>
    </source>
</reference>
<gene>
    <name evidence="2" type="ORF">HYQ43_22980</name>
</gene>
<evidence type="ECO:0000313" key="2">
    <source>
        <dbReference type="EMBL" id="QLH17086.1"/>
    </source>
</evidence>
<sequence>MRLIFRLGIAGVAAYVFMPVLRDIAAVDPMGSVVAGLGAAVAAIGYVTA</sequence>
<keyword evidence="1" id="KW-0472">Membrane</keyword>
<proteinExistence type="predicted"/>
<protein>
    <submittedName>
        <fullName evidence="2">Uncharacterized protein</fullName>
    </submittedName>
</protein>
<feature type="transmembrane region" description="Helical" evidence="1">
    <location>
        <begin position="32"/>
        <end position="48"/>
    </location>
</feature>
<geneLocation type="plasmid" evidence="2 3">
    <name>unnamed2</name>
</geneLocation>
<dbReference type="EMBL" id="CP058692">
    <property type="protein sequence ID" value="QLH17086.1"/>
    <property type="molecule type" value="Genomic_DNA"/>
</dbReference>
<organism evidence="2 3">
    <name type="scientific">Paracoccus pantotrophus</name>
    <name type="common">Thiosphaera pantotropha</name>
    <dbReference type="NCBI Taxonomy" id="82367"/>
    <lineage>
        <taxon>Bacteria</taxon>
        <taxon>Pseudomonadati</taxon>
        <taxon>Pseudomonadota</taxon>
        <taxon>Alphaproteobacteria</taxon>
        <taxon>Rhodobacterales</taxon>
        <taxon>Paracoccaceae</taxon>
        <taxon>Paracoccus</taxon>
    </lineage>
</organism>
<keyword evidence="1" id="KW-0812">Transmembrane</keyword>
<evidence type="ECO:0000313" key="3">
    <source>
        <dbReference type="Proteomes" id="UP000509322"/>
    </source>
</evidence>
<evidence type="ECO:0000256" key="1">
    <source>
        <dbReference type="SAM" id="Phobius"/>
    </source>
</evidence>
<dbReference type="RefSeq" id="WP_179922351.1">
    <property type="nucleotide sequence ID" value="NZ_CP058692.1"/>
</dbReference>
<accession>A0A7H9C2R0</accession>
<keyword evidence="1" id="KW-1133">Transmembrane helix</keyword>
<dbReference type="Proteomes" id="UP000509322">
    <property type="component" value="Plasmid unnamed2"/>
</dbReference>